<organism evidence="1 2">
    <name type="scientific">Coprinellus micaceus</name>
    <name type="common">Glistening ink-cap mushroom</name>
    <name type="synonym">Coprinus micaceus</name>
    <dbReference type="NCBI Taxonomy" id="71717"/>
    <lineage>
        <taxon>Eukaryota</taxon>
        <taxon>Fungi</taxon>
        <taxon>Dikarya</taxon>
        <taxon>Basidiomycota</taxon>
        <taxon>Agaricomycotina</taxon>
        <taxon>Agaricomycetes</taxon>
        <taxon>Agaricomycetidae</taxon>
        <taxon>Agaricales</taxon>
        <taxon>Agaricineae</taxon>
        <taxon>Psathyrellaceae</taxon>
        <taxon>Coprinellus</taxon>
    </lineage>
</organism>
<gene>
    <name evidence="1" type="ORF">FA13DRAFT_1740963</name>
</gene>
<proteinExistence type="predicted"/>
<reference evidence="1 2" key="1">
    <citation type="journal article" date="2019" name="Nat. Ecol. Evol.">
        <title>Megaphylogeny resolves global patterns of mushroom evolution.</title>
        <authorList>
            <person name="Varga T."/>
            <person name="Krizsan K."/>
            <person name="Foldi C."/>
            <person name="Dima B."/>
            <person name="Sanchez-Garcia M."/>
            <person name="Sanchez-Ramirez S."/>
            <person name="Szollosi G.J."/>
            <person name="Szarkandi J.G."/>
            <person name="Papp V."/>
            <person name="Albert L."/>
            <person name="Andreopoulos W."/>
            <person name="Angelini C."/>
            <person name="Antonin V."/>
            <person name="Barry K.W."/>
            <person name="Bougher N.L."/>
            <person name="Buchanan P."/>
            <person name="Buyck B."/>
            <person name="Bense V."/>
            <person name="Catcheside P."/>
            <person name="Chovatia M."/>
            <person name="Cooper J."/>
            <person name="Damon W."/>
            <person name="Desjardin D."/>
            <person name="Finy P."/>
            <person name="Geml J."/>
            <person name="Haridas S."/>
            <person name="Hughes K."/>
            <person name="Justo A."/>
            <person name="Karasinski D."/>
            <person name="Kautmanova I."/>
            <person name="Kiss B."/>
            <person name="Kocsube S."/>
            <person name="Kotiranta H."/>
            <person name="LaButti K.M."/>
            <person name="Lechner B.E."/>
            <person name="Liimatainen K."/>
            <person name="Lipzen A."/>
            <person name="Lukacs Z."/>
            <person name="Mihaltcheva S."/>
            <person name="Morgado L.N."/>
            <person name="Niskanen T."/>
            <person name="Noordeloos M.E."/>
            <person name="Ohm R.A."/>
            <person name="Ortiz-Santana B."/>
            <person name="Ovrebo C."/>
            <person name="Racz N."/>
            <person name="Riley R."/>
            <person name="Savchenko A."/>
            <person name="Shiryaev A."/>
            <person name="Soop K."/>
            <person name="Spirin V."/>
            <person name="Szebenyi C."/>
            <person name="Tomsovsky M."/>
            <person name="Tulloss R.E."/>
            <person name="Uehling J."/>
            <person name="Grigoriev I.V."/>
            <person name="Vagvolgyi C."/>
            <person name="Papp T."/>
            <person name="Martin F.M."/>
            <person name="Miettinen O."/>
            <person name="Hibbett D.S."/>
            <person name="Nagy L.G."/>
        </authorList>
    </citation>
    <scope>NUCLEOTIDE SEQUENCE [LARGE SCALE GENOMIC DNA]</scope>
    <source>
        <strain evidence="1 2">FP101781</strain>
    </source>
</reference>
<accession>A0A4Y7SL34</accession>
<name>A0A4Y7SL34_COPMI</name>
<dbReference type="EMBL" id="QPFP01000091">
    <property type="protein sequence ID" value="TEB22441.1"/>
    <property type="molecule type" value="Genomic_DNA"/>
</dbReference>
<dbReference type="AlphaFoldDB" id="A0A4Y7SL34"/>
<sequence length="94" mass="10486">MTRIGNEASKAVRAKSAVCKIRIGSTSMRGNRNNSRELCCAEADKTYVHRCKSSYLKLLEDAQARHTQVVVLRCRGSLGALGLRSLLLEVRRPR</sequence>
<protein>
    <submittedName>
        <fullName evidence="1">Uncharacterized protein</fullName>
    </submittedName>
</protein>
<dbReference type="Proteomes" id="UP000298030">
    <property type="component" value="Unassembled WGS sequence"/>
</dbReference>
<evidence type="ECO:0000313" key="2">
    <source>
        <dbReference type="Proteomes" id="UP000298030"/>
    </source>
</evidence>
<keyword evidence="2" id="KW-1185">Reference proteome</keyword>
<evidence type="ECO:0000313" key="1">
    <source>
        <dbReference type="EMBL" id="TEB22441.1"/>
    </source>
</evidence>
<comment type="caution">
    <text evidence="1">The sequence shown here is derived from an EMBL/GenBank/DDBJ whole genome shotgun (WGS) entry which is preliminary data.</text>
</comment>